<evidence type="ECO:0000313" key="2">
    <source>
        <dbReference type="EMBL" id="KAJ7638775.1"/>
    </source>
</evidence>
<dbReference type="InterPro" id="IPR001810">
    <property type="entry name" value="F-box_dom"/>
</dbReference>
<dbReference type="PROSITE" id="PS50181">
    <property type="entry name" value="FBOX"/>
    <property type="match status" value="1"/>
</dbReference>
<dbReference type="Proteomes" id="UP001221142">
    <property type="component" value="Unassembled WGS sequence"/>
</dbReference>
<accession>A0AAD7FUL8</accession>
<dbReference type="SUPFAM" id="SSF81383">
    <property type="entry name" value="F-box domain"/>
    <property type="match status" value="1"/>
</dbReference>
<evidence type="ECO:0000259" key="1">
    <source>
        <dbReference type="PROSITE" id="PS50181"/>
    </source>
</evidence>
<gene>
    <name evidence="2" type="ORF">FB45DRAFT_1023539</name>
</gene>
<dbReference type="EMBL" id="JARKIF010000005">
    <property type="protein sequence ID" value="KAJ7638775.1"/>
    <property type="molecule type" value="Genomic_DNA"/>
</dbReference>
<dbReference type="CDD" id="cd09917">
    <property type="entry name" value="F-box_SF"/>
    <property type="match status" value="1"/>
</dbReference>
<sequence>MDSLPPELIEAVFHVLDARHIVRLATVSRKFHGIFQRSSALQYKIQLERDGLRDGNTPPSAAARLEILNTYRAAWANFQPVSTIVKMEGNLWELVGNVLATYGTETFSFNRVSSPTKGIPSVTWSTKVPFTVADFSFDVSQDLLLAVEVNGESNVSVRLLSLETGRPHSLAKDPCLSTGVCIPTTGFPPSFQIRIFGEYVGVMLDDIETMFLFVWKWKSGTLKKHISDDAMTSFAFLNDRMLLVTAHTPLWTSPPELRVVGIEGDAPDMCFHLPDLALQETEVDMMIQTEPEPCPEQPNVPFSTSHTDRLFVVSLRGWESGYATEPTFMLCFLLSTLVNHMENPEIGRICRWDTWGPTGTRMLRVPRLPEPWVCFVYGQRCVLHTSRTRCKILDFNPLSPSQERYTYEKIVDKKHRMFLNSVKTSLHFTYLDVDITPSEAVMLTEDGIITVSPEEDIFTILSV</sequence>
<comment type="caution">
    <text evidence="2">The sequence shown here is derived from an EMBL/GenBank/DDBJ whole genome shotgun (WGS) entry which is preliminary data.</text>
</comment>
<reference evidence="2" key="1">
    <citation type="submission" date="2023-03" db="EMBL/GenBank/DDBJ databases">
        <title>Massive genome expansion in bonnet fungi (Mycena s.s.) driven by repeated elements and novel gene families across ecological guilds.</title>
        <authorList>
            <consortium name="Lawrence Berkeley National Laboratory"/>
            <person name="Harder C.B."/>
            <person name="Miyauchi S."/>
            <person name="Viragh M."/>
            <person name="Kuo A."/>
            <person name="Thoen E."/>
            <person name="Andreopoulos B."/>
            <person name="Lu D."/>
            <person name="Skrede I."/>
            <person name="Drula E."/>
            <person name="Henrissat B."/>
            <person name="Morin E."/>
            <person name="Kohler A."/>
            <person name="Barry K."/>
            <person name="LaButti K."/>
            <person name="Morin E."/>
            <person name="Salamov A."/>
            <person name="Lipzen A."/>
            <person name="Mereny Z."/>
            <person name="Hegedus B."/>
            <person name="Baldrian P."/>
            <person name="Stursova M."/>
            <person name="Weitz H."/>
            <person name="Taylor A."/>
            <person name="Grigoriev I.V."/>
            <person name="Nagy L.G."/>
            <person name="Martin F."/>
            <person name="Kauserud H."/>
        </authorList>
    </citation>
    <scope>NUCLEOTIDE SEQUENCE</scope>
    <source>
        <strain evidence="2">9284</strain>
    </source>
</reference>
<dbReference type="InterPro" id="IPR036047">
    <property type="entry name" value="F-box-like_dom_sf"/>
</dbReference>
<dbReference type="Pfam" id="PF12937">
    <property type="entry name" value="F-box-like"/>
    <property type="match status" value="1"/>
</dbReference>
<feature type="domain" description="F-box" evidence="1">
    <location>
        <begin position="1"/>
        <end position="45"/>
    </location>
</feature>
<evidence type="ECO:0000313" key="3">
    <source>
        <dbReference type="Proteomes" id="UP001221142"/>
    </source>
</evidence>
<protein>
    <recommendedName>
        <fullName evidence="1">F-box domain-containing protein</fullName>
    </recommendedName>
</protein>
<organism evidence="2 3">
    <name type="scientific">Roridomyces roridus</name>
    <dbReference type="NCBI Taxonomy" id="1738132"/>
    <lineage>
        <taxon>Eukaryota</taxon>
        <taxon>Fungi</taxon>
        <taxon>Dikarya</taxon>
        <taxon>Basidiomycota</taxon>
        <taxon>Agaricomycotina</taxon>
        <taxon>Agaricomycetes</taxon>
        <taxon>Agaricomycetidae</taxon>
        <taxon>Agaricales</taxon>
        <taxon>Marasmiineae</taxon>
        <taxon>Mycenaceae</taxon>
        <taxon>Roridomyces</taxon>
    </lineage>
</organism>
<keyword evidence="3" id="KW-1185">Reference proteome</keyword>
<name>A0AAD7FUL8_9AGAR</name>
<proteinExistence type="predicted"/>
<dbReference type="AlphaFoldDB" id="A0AAD7FUL8"/>